<organism evidence="2 3">
    <name type="scientific">Sporormia fimetaria CBS 119925</name>
    <dbReference type="NCBI Taxonomy" id="1340428"/>
    <lineage>
        <taxon>Eukaryota</taxon>
        <taxon>Fungi</taxon>
        <taxon>Dikarya</taxon>
        <taxon>Ascomycota</taxon>
        <taxon>Pezizomycotina</taxon>
        <taxon>Dothideomycetes</taxon>
        <taxon>Pleosporomycetidae</taxon>
        <taxon>Pleosporales</taxon>
        <taxon>Sporormiaceae</taxon>
        <taxon>Sporormia</taxon>
    </lineage>
</organism>
<feature type="compositionally biased region" description="Polar residues" evidence="1">
    <location>
        <begin position="31"/>
        <end position="42"/>
    </location>
</feature>
<dbReference type="OrthoDB" id="3795685at2759"/>
<dbReference type="AlphaFoldDB" id="A0A6A6VAF4"/>
<gene>
    <name evidence="2" type="ORF">M011DRAFT_467653</name>
</gene>
<accession>A0A6A6VAF4</accession>
<feature type="region of interest" description="Disordered" evidence="1">
    <location>
        <begin position="1"/>
        <end position="50"/>
    </location>
</feature>
<protein>
    <recommendedName>
        <fullName evidence="4">F-box domain-containing protein</fullName>
    </recommendedName>
</protein>
<dbReference type="Proteomes" id="UP000799440">
    <property type="component" value="Unassembled WGS sequence"/>
</dbReference>
<evidence type="ECO:0000313" key="2">
    <source>
        <dbReference type="EMBL" id="KAF2747588.1"/>
    </source>
</evidence>
<evidence type="ECO:0008006" key="4">
    <source>
        <dbReference type="Google" id="ProtNLM"/>
    </source>
</evidence>
<feature type="compositionally biased region" description="Basic residues" evidence="1">
    <location>
        <begin position="1"/>
        <end position="14"/>
    </location>
</feature>
<evidence type="ECO:0000313" key="3">
    <source>
        <dbReference type="Proteomes" id="UP000799440"/>
    </source>
</evidence>
<dbReference type="EMBL" id="MU006572">
    <property type="protein sequence ID" value="KAF2747588.1"/>
    <property type="molecule type" value="Genomic_DNA"/>
</dbReference>
<reference evidence="2" key="1">
    <citation type="journal article" date="2020" name="Stud. Mycol.">
        <title>101 Dothideomycetes genomes: a test case for predicting lifestyles and emergence of pathogens.</title>
        <authorList>
            <person name="Haridas S."/>
            <person name="Albert R."/>
            <person name="Binder M."/>
            <person name="Bloem J."/>
            <person name="Labutti K."/>
            <person name="Salamov A."/>
            <person name="Andreopoulos B."/>
            <person name="Baker S."/>
            <person name="Barry K."/>
            <person name="Bills G."/>
            <person name="Bluhm B."/>
            <person name="Cannon C."/>
            <person name="Castanera R."/>
            <person name="Culley D."/>
            <person name="Daum C."/>
            <person name="Ezra D."/>
            <person name="Gonzalez J."/>
            <person name="Henrissat B."/>
            <person name="Kuo A."/>
            <person name="Liang C."/>
            <person name="Lipzen A."/>
            <person name="Lutzoni F."/>
            <person name="Magnuson J."/>
            <person name="Mondo S."/>
            <person name="Nolan M."/>
            <person name="Ohm R."/>
            <person name="Pangilinan J."/>
            <person name="Park H.-J."/>
            <person name="Ramirez L."/>
            <person name="Alfaro M."/>
            <person name="Sun H."/>
            <person name="Tritt A."/>
            <person name="Yoshinaga Y."/>
            <person name="Zwiers L.-H."/>
            <person name="Turgeon B."/>
            <person name="Goodwin S."/>
            <person name="Spatafora J."/>
            <person name="Crous P."/>
            <person name="Grigoriev I."/>
        </authorList>
    </citation>
    <scope>NUCLEOTIDE SEQUENCE</scope>
    <source>
        <strain evidence="2">CBS 119925</strain>
    </source>
</reference>
<proteinExistence type="predicted"/>
<name>A0A6A6VAF4_9PLEO</name>
<evidence type="ECO:0000256" key="1">
    <source>
        <dbReference type="SAM" id="MobiDB-lite"/>
    </source>
</evidence>
<sequence length="462" mass="54066">MKKILGKLKMRRSRPTSTVSTPEDTPIKPQSEAQQTKNQPRQTIRKNSRIEDLPPEIRVQLLASMELNELHGLVHASPVFHESYLEYRNSILRSSVIESLRNNVVDAIAVSRALDEKDRLQKYKNNMEKGAAALDSVSEHRLHQIAVFYRNTIAPLIPAYSNWALANLPDEVKDRPEAKVPLTRSEQQRITRALYRWELYCRIFGRGSLSDTSPKRHDVPQHKVLRDYFCMFNPWETEEIMCLFYFITETYKEVSMEIQNDFRPVTPPIVMRPSTPDPTVMRPQTPPFDFTPFDLADGTATRGLDLFGRVLTLRDQPDGLIPFLRPHIVHPVWKKTNIWQMYLDEDPFYDERIFYRRMQRHPNEHDEMTERSDPLPFIGDDLDASGPPLAWTIMWGDTYSNLFGSFIPDKMKNWGYIFWDAWRLTKLAVDDGEMLAWQWESSHTMDLRVQALWNVDPEAADW</sequence>
<keyword evidence="3" id="KW-1185">Reference proteome</keyword>